<dbReference type="GO" id="GO:0005524">
    <property type="term" value="F:ATP binding"/>
    <property type="evidence" value="ECO:0007669"/>
    <property type="project" value="InterPro"/>
</dbReference>
<dbReference type="EMBL" id="CP003378">
    <property type="protein sequence ID" value="AFZ70907.1"/>
    <property type="molecule type" value="Genomic_DNA"/>
</dbReference>
<dbReference type="Proteomes" id="UP000010469">
    <property type="component" value="Chromosome"/>
</dbReference>
<evidence type="ECO:0000313" key="2">
    <source>
        <dbReference type="Proteomes" id="UP000010469"/>
    </source>
</evidence>
<dbReference type="PANTHER" id="PTHR39648">
    <property type="entry name" value="6-HYDROXYMETHYL-7,8-DIHYDROPTERIN PYROPHOSPHOKINASE"/>
    <property type="match status" value="1"/>
</dbReference>
<evidence type="ECO:0000313" key="1">
    <source>
        <dbReference type="EMBL" id="AFZ70907.1"/>
    </source>
</evidence>
<proteinExistence type="predicted"/>
<reference evidence="2" key="1">
    <citation type="submission" date="2012-03" db="EMBL/GenBank/DDBJ databases">
        <title>Complete genome of Caldisphaera lagunensis DSM 15908.</title>
        <authorList>
            <person name="Lucas S."/>
            <person name="Copeland A."/>
            <person name="Lapidus A."/>
            <person name="Glavina del Rio T."/>
            <person name="Dalin E."/>
            <person name="Tice H."/>
            <person name="Bruce D."/>
            <person name="Goodwin L."/>
            <person name="Pitluck S."/>
            <person name="Peters L."/>
            <person name="Mikhailova N."/>
            <person name="Teshima H."/>
            <person name="Kyrpides N."/>
            <person name="Mavromatis K."/>
            <person name="Ivanova N."/>
            <person name="Brettin T."/>
            <person name="Detter J.C."/>
            <person name="Han C."/>
            <person name="Larimer F."/>
            <person name="Land M."/>
            <person name="Hauser L."/>
            <person name="Markowitz V."/>
            <person name="Cheng J.-F."/>
            <person name="Hugenholtz P."/>
            <person name="Woyke T."/>
            <person name="Wu D."/>
            <person name="Spring S."/>
            <person name="Schroeder M."/>
            <person name="Brambilla E."/>
            <person name="Klenk H.-P."/>
            <person name="Eisen J.A."/>
        </authorList>
    </citation>
    <scope>NUCLEOTIDE SEQUENCE [LARGE SCALE GENOMIC DNA]</scope>
    <source>
        <strain evidence="2">DSM 15908 / JCM 11604 / IC-154</strain>
    </source>
</reference>
<dbReference type="eggNOG" id="arCOG04303">
    <property type="taxonomic scope" value="Archaea"/>
</dbReference>
<organism evidence="1 2">
    <name type="scientific">Caldisphaera lagunensis (strain DSM 15908 / JCM 11604 / ANMR 0165 / IC-154)</name>
    <dbReference type="NCBI Taxonomy" id="1056495"/>
    <lineage>
        <taxon>Archaea</taxon>
        <taxon>Thermoproteota</taxon>
        <taxon>Thermoprotei</taxon>
        <taxon>Acidilobales</taxon>
        <taxon>Caldisphaeraceae</taxon>
        <taxon>Caldisphaera</taxon>
    </lineage>
</organism>
<name>L0ACN4_CALLD</name>
<dbReference type="InterPro" id="IPR027510">
    <property type="entry name" value="HMPDK_MptE"/>
</dbReference>
<dbReference type="KEGG" id="clg:Calag_1187"/>
<protein>
    <submittedName>
        <fullName evidence="1">Putative Rossmann fold enzyme</fullName>
    </submittedName>
</protein>
<accession>L0ACN4</accession>
<dbReference type="HOGENOM" id="CLU_1173322_0_0_2"/>
<dbReference type="AlphaFoldDB" id="L0ACN4"/>
<gene>
    <name evidence="1" type="ordered locus">Calag_1187</name>
</gene>
<dbReference type="GeneID" id="14212447"/>
<dbReference type="InParanoid" id="L0ACN4"/>
<dbReference type="RefSeq" id="WP_015232804.1">
    <property type="nucleotide sequence ID" value="NC_019791.1"/>
</dbReference>
<sequence length="247" mass="28837">MSEYLMRYSKELKDILNRIDKIINVYTDYVEPIFKYPRHKELESSMEILPRICNENFYINIINIFEKINNSNICIVGPGDINNNISNCKIFAGPEGGLINALKNNIKFLYITGDLDLSLKLLGEMEFLSEYVFLHVHGDNYTRIRNVYNMNYNIIYTTQVITPYCALPIGVFTDGDRAISLSMLFNAKTIEVYGFDFNNVKCYHKDYCFEEKIEKLNISKEIIKMVAKKLNYNINFYDGKIILINNN</sequence>
<dbReference type="OrthoDB" id="34207at2157"/>
<dbReference type="STRING" id="1056495.Calag_1187"/>
<dbReference type="PANTHER" id="PTHR39648:SF1">
    <property type="entry name" value="6-HYDROXYMETHYL-7,8-DIHYDROPTERIN PYROPHOSPHOKINASE"/>
    <property type="match status" value="1"/>
</dbReference>
<dbReference type="GO" id="GO:0003848">
    <property type="term" value="F:2-amino-4-hydroxy-6-hydroxymethyldihydropteridine diphosphokinase activity"/>
    <property type="evidence" value="ECO:0007669"/>
    <property type="project" value="InterPro"/>
</dbReference>
<keyword evidence="2" id="KW-1185">Reference proteome</keyword>